<protein>
    <submittedName>
        <fullName evidence="1">Uncharacterized protein</fullName>
    </submittedName>
</protein>
<evidence type="ECO:0000313" key="2">
    <source>
        <dbReference type="Proteomes" id="UP000692954"/>
    </source>
</evidence>
<comment type="caution">
    <text evidence="1">The sequence shown here is derived from an EMBL/GenBank/DDBJ whole genome shotgun (WGS) entry which is preliminary data.</text>
</comment>
<evidence type="ECO:0000313" key="1">
    <source>
        <dbReference type="EMBL" id="CAD8128463.1"/>
    </source>
</evidence>
<accession>A0A8S1RM84</accession>
<gene>
    <name evidence="1" type="ORF">PSON_ATCC_30995.1.T1890040</name>
</gene>
<reference evidence="1" key="1">
    <citation type="submission" date="2021-01" db="EMBL/GenBank/DDBJ databases">
        <authorList>
            <consortium name="Genoscope - CEA"/>
            <person name="William W."/>
        </authorList>
    </citation>
    <scope>NUCLEOTIDE SEQUENCE</scope>
</reference>
<proteinExistence type="predicted"/>
<sequence>MRVELDNQRDKLILFLEIQHVNKQEVKERDVTILIKDLFIRILDLDYKQLECAMVQMMG</sequence>
<name>A0A8S1RM84_9CILI</name>
<organism evidence="1 2">
    <name type="scientific">Paramecium sonneborni</name>
    <dbReference type="NCBI Taxonomy" id="65129"/>
    <lineage>
        <taxon>Eukaryota</taxon>
        <taxon>Sar</taxon>
        <taxon>Alveolata</taxon>
        <taxon>Ciliophora</taxon>
        <taxon>Intramacronucleata</taxon>
        <taxon>Oligohymenophorea</taxon>
        <taxon>Peniculida</taxon>
        <taxon>Parameciidae</taxon>
        <taxon>Paramecium</taxon>
    </lineage>
</organism>
<dbReference type="EMBL" id="CAJJDN010000189">
    <property type="protein sequence ID" value="CAD8128463.1"/>
    <property type="molecule type" value="Genomic_DNA"/>
</dbReference>
<keyword evidence="2" id="KW-1185">Reference proteome</keyword>
<dbReference type="Proteomes" id="UP000692954">
    <property type="component" value="Unassembled WGS sequence"/>
</dbReference>
<dbReference type="AlphaFoldDB" id="A0A8S1RM84"/>